<evidence type="ECO:0000313" key="3">
    <source>
        <dbReference type="Proteomes" id="UP000579812"/>
    </source>
</evidence>
<comment type="caution">
    <text evidence="2">The sequence shown here is derived from an EMBL/GenBank/DDBJ whole genome shotgun (WGS) entry which is preliminary data.</text>
</comment>
<name>A0A7J6DDE9_9TELE</name>
<reference evidence="2 3" key="1">
    <citation type="submission" date="2020-04" db="EMBL/GenBank/DDBJ databases">
        <title>Chromosome-level genome assembly of a cyprinid fish Onychostoma macrolepis by integration of Nanopore Sequencing, Bionano and Hi-C technology.</title>
        <authorList>
            <person name="Wang D."/>
        </authorList>
    </citation>
    <scope>NUCLEOTIDE SEQUENCE [LARGE SCALE GENOMIC DNA]</scope>
    <source>
        <strain evidence="2">SWU-2019</strain>
        <tissue evidence="2">Muscle</tissue>
    </source>
</reference>
<proteinExistence type="predicted"/>
<evidence type="ECO:0000256" key="1">
    <source>
        <dbReference type="SAM" id="SignalP"/>
    </source>
</evidence>
<accession>A0A7J6DDE9</accession>
<protein>
    <recommendedName>
        <fullName evidence="4">RxLR effector protein</fullName>
    </recommendedName>
</protein>
<organism evidence="2 3">
    <name type="scientific">Onychostoma macrolepis</name>
    <dbReference type="NCBI Taxonomy" id="369639"/>
    <lineage>
        <taxon>Eukaryota</taxon>
        <taxon>Metazoa</taxon>
        <taxon>Chordata</taxon>
        <taxon>Craniata</taxon>
        <taxon>Vertebrata</taxon>
        <taxon>Euteleostomi</taxon>
        <taxon>Actinopterygii</taxon>
        <taxon>Neopterygii</taxon>
        <taxon>Teleostei</taxon>
        <taxon>Ostariophysi</taxon>
        <taxon>Cypriniformes</taxon>
        <taxon>Cyprinidae</taxon>
        <taxon>Acrossocheilinae</taxon>
        <taxon>Onychostoma</taxon>
    </lineage>
</organism>
<keyword evidence="3" id="KW-1185">Reference proteome</keyword>
<keyword evidence="1" id="KW-0732">Signal</keyword>
<dbReference type="EMBL" id="JAAMOB010000002">
    <property type="protein sequence ID" value="KAF4117347.1"/>
    <property type="molecule type" value="Genomic_DNA"/>
</dbReference>
<evidence type="ECO:0000313" key="2">
    <source>
        <dbReference type="EMBL" id="KAF4117347.1"/>
    </source>
</evidence>
<gene>
    <name evidence="2" type="ORF">G5714_001900</name>
</gene>
<sequence>MARLTLSVIFCGMALATVFMPDFLNAGPVGRNEEEDAIEGAAEVKTDSKSSLKKLVRSRRNVAYYRSLPDFWGWYKYFMQTNNQEGVSSLKRKQRLLATLIIFLRFF</sequence>
<dbReference type="AlphaFoldDB" id="A0A7J6DDE9"/>
<evidence type="ECO:0008006" key="4">
    <source>
        <dbReference type="Google" id="ProtNLM"/>
    </source>
</evidence>
<feature type="signal peptide" evidence="1">
    <location>
        <begin position="1"/>
        <end position="16"/>
    </location>
</feature>
<feature type="chain" id="PRO_5029540753" description="RxLR effector protein" evidence="1">
    <location>
        <begin position="17"/>
        <end position="107"/>
    </location>
</feature>
<dbReference type="Proteomes" id="UP000579812">
    <property type="component" value="Unassembled WGS sequence"/>
</dbReference>